<proteinExistence type="predicted"/>
<dbReference type="Gene3D" id="1.25.40.10">
    <property type="entry name" value="Tetratricopeptide repeat domain"/>
    <property type="match status" value="1"/>
</dbReference>
<comment type="caution">
    <text evidence="1">The sequence shown here is derived from an EMBL/GenBank/DDBJ whole genome shotgun (WGS) entry which is preliminary data.</text>
</comment>
<dbReference type="EMBL" id="JAPZBR010000004">
    <property type="protein sequence ID" value="KAJ5354599.1"/>
    <property type="molecule type" value="Genomic_DNA"/>
</dbReference>
<protein>
    <recommendedName>
        <fullName evidence="3">Tetratricopeptide repeat domain protein</fullName>
    </recommendedName>
</protein>
<evidence type="ECO:0000313" key="1">
    <source>
        <dbReference type="EMBL" id="KAJ5354599.1"/>
    </source>
</evidence>
<dbReference type="PANTHER" id="PTHR45588">
    <property type="entry name" value="TPR DOMAIN-CONTAINING PROTEIN"/>
    <property type="match status" value="1"/>
</dbReference>
<evidence type="ECO:0008006" key="3">
    <source>
        <dbReference type="Google" id="ProtNLM"/>
    </source>
</evidence>
<name>A0A9W9R8H4_PENBR</name>
<sequence length="569" mass="63618">MKTQQNQPILVDEKNYYDLGSHSRVVTTSSPHAQLWFNRGLVWAYSFNHDEAARCFERAARSDSACAAALWGIAYATGPNYNKAWKFFDPQDRKASIQKVHDVLAKAHELANEATPVERALIQAIGSRFPPVDNIPDDLSPYDRAYANAMRGVYQKFGNDMDVAALFAEALMCITPRGLWDLDTGKPTGDHTVEAREVIELGLEQPSGRDHPALCHLYIHEMEMSPFPELALPAADRLRGMVPHASHMLHMPTHIDAAVGDYRRGVDSNHEAILADDIYFANEPGTVTYTAYRVHYICAKLYSAMMSGRFVDAMSAAEKLEQVIDHRLLSIKSPPMADSIESFVASRAHVLVRFGRWEEILKLKIPTDRQTYSATTAIILYTRGLAFAALGRVEEAEQAQLEFEQARVAVPSTRLNSIPCKEEDVLRVASAMLAGELEYRRGNIERSFSLLREAIRREDGLAYSDPPPWMQPVRHALGGLLLEQGRVEEAESLFKEDLGFALDYPRRRAKLNNVWGLHGLLECFNRLGKTAEAAFIQPAHDIALASADVPVKASCYCRVSAVRERSCCT</sequence>
<reference evidence="1" key="1">
    <citation type="submission" date="2022-12" db="EMBL/GenBank/DDBJ databases">
        <authorList>
            <person name="Petersen C."/>
        </authorList>
    </citation>
    <scope>NUCLEOTIDE SEQUENCE</scope>
    <source>
        <strain evidence="1">IBT 35675</strain>
    </source>
</reference>
<evidence type="ECO:0000313" key="2">
    <source>
        <dbReference type="Proteomes" id="UP001148299"/>
    </source>
</evidence>
<dbReference type="InterPro" id="IPR011990">
    <property type="entry name" value="TPR-like_helical_dom_sf"/>
</dbReference>
<reference evidence="1" key="2">
    <citation type="journal article" date="2023" name="IMA Fungus">
        <title>Comparative genomic study of the Penicillium genus elucidates a diverse pangenome and 15 lateral gene transfer events.</title>
        <authorList>
            <person name="Petersen C."/>
            <person name="Sorensen T."/>
            <person name="Nielsen M.R."/>
            <person name="Sondergaard T.E."/>
            <person name="Sorensen J.L."/>
            <person name="Fitzpatrick D.A."/>
            <person name="Frisvad J.C."/>
            <person name="Nielsen K.L."/>
        </authorList>
    </citation>
    <scope>NUCLEOTIDE SEQUENCE</scope>
    <source>
        <strain evidence="1">IBT 35675</strain>
    </source>
</reference>
<organism evidence="1 2">
    <name type="scientific">Penicillium brevicompactum</name>
    <dbReference type="NCBI Taxonomy" id="5074"/>
    <lineage>
        <taxon>Eukaryota</taxon>
        <taxon>Fungi</taxon>
        <taxon>Dikarya</taxon>
        <taxon>Ascomycota</taxon>
        <taxon>Pezizomycotina</taxon>
        <taxon>Eurotiomycetes</taxon>
        <taxon>Eurotiomycetidae</taxon>
        <taxon>Eurotiales</taxon>
        <taxon>Aspergillaceae</taxon>
        <taxon>Penicillium</taxon>
    </lineage>
</organism>
<keyword evidence="2" id="KW-1185">Reference proteome</keyword>
<dbReference type="Proteomes" id="UP001148299">
    <property type="component" value="Unassembled WGS sequence"/>
</dbReference>
<gene>
    <name evidence="1" type="ORF">N7541_005643</name>
</gene>
<accession>A0A9W9R8H4</accession>
<dbReference type="SUPFAM" id="SSF48452">
    <property type="entry name" value="TPR-like"/>
    <property type="match status" value="2"/>
</dbReference>
<dbReference type="AlphaFoldDB" id="A0A9W9R8H4"/>
<dbReference type="PANTHER" id="PTHR45588:SF1">
    <property type="entry name" value="WW DOMAIN-CONTAINING PROTEIN"/>
    <property type="match status" value="1"/>
</dbReference>